<evidence type="ECO:0000313" key="2">
    <source>
        <dbReference type="EMBL" id="QPC83263.1"/>
    </source>
</evidence>
<evidence type="ECO:0000256" key="1">
    <source>
        <dbReference type="ARBA" id="ARBA00022801"/>
    </source>
</evidence>
<reference evidence="2 3" key="1">
    <citation type="submission" date="2020-02" db="EMBL/GenBank/DDBJ databases">
        <authorList>
            <person name="Zheng R.K."/>
            <person name="Sun C.M."/>
        </authorList>
    </citation>
    <scope>NUCLEOTIDE SEQUENCE [LARGE SCALE GENOMIC DNA]</scope>
    <source>
        <strain evidence="3">rifampicinis</strain>
    </source>
</reference>
<keyword evidence="1" id="KW-0378">Hydrolase</keyword>
<gene>
    <name evidence="2" type="ORF">G4Y79_02485</name>
</gene>
<dbReference type="RefSeq" id="WP_195171330.1">
    <property type="nucleotide sequence ID" value="NZ_CP062983.1"/>
</dbReference>
<evidence type="ECO:0000313" key="3">
    <source>
        <dbReference type="Proteomes" id="UP000594468"/>
    </source>
</evidence>
<dbReference type="Pfam" id="PF04371">
    <property type="entry name" value="PAD_porph"/>
    <property type="match status" value="1"/>
</dbReference>
<accession>A0A7S8IFT1</accession>
<dbReference type="Proteomes" id="UP000594468">
    <property type="component" value="Chromosome"/>
</dbReference>
<dbReference type="GO" id="GO:0047632">
    <property type="term" value="F:agmatine deiminase activity"/>
    <property type="evidence" value="ECO:0007669"/>
    <property type="project" value="TreeGrafter"/>
</dbReference>
<dbReference type="InterPro" id="IPR007466">
    <property type="entry name" value="Peptidyl-Arg-deiminase_porph"/>
</dbReference>
<dbReference type="PANTHER" id="PTHR31377:SF0">
    <property type="entry name" value="AGMATINE DEIMINASE-RELATED"/>
    <property type="match status" value="1"/>
</dbReference>
<protein>
    <submittedName>
        <fullName evidence="2">Agmatine deiminase family protein</fullName>
    </submittedName>
</protein>
<dbReference type="SUPFAM" id="SSF55909">
    <property type="entry name" value="Pentein"/>
    <property type="match status" value="1"/>
</dbReference>
<dbReference type="GO" id="GO:0009446">
    <property type="term" value="P:putrescine biosynthetic process"/>
    <property type="evidence" value="ECO:0007669"/>
    <property type="project" value="InterPro"/>
</dbReference>
<dbReference type="KEGG" id="pmet:G4Y79_02485"/>
<dbReference type="AlphaFoldDB" id="A0A7S8IFT1"/>
<dbReference type="EMBL" id="CP062983">
    <property type="protein sequence ID" value="QPC83263.1"/>
    <property type="molecule type" value="Genomic_DNA"/>
</dbReference>
<organism evidence="2 3">
    <name type="scientific">Phototrophicus methaneseepsis</name>
    <dbReference type="NCBI Taxonomy" id="2710758"/>
    <lineage>
        <taxon>Bacteria</taxon>
        <taxon>Bacillati</taxon>
        <taxon>Chloroflexota</taxon>
        <taxon>Candidatus Thermofontia</taxon>
        <taxon>Phototrophicales</taxon>
        <taxon>Phototrophicaceae</taxon>
        <taxon>Phototrophicus</taxon>
    </lineage>
</organism>
<dbReference type="GO" id="GO:0004668">
    <property type="term" value="F:protein-arginine deiminase activity"/>
    <property type="evidence" value="ECO:0007669"/>
    <property type="project" value="InterPro"/>
</dbReference>
<proteinExistence type="predicted"/>
<dbReference type="PANTHER" id="PTHR31377">
    <property type="entry name" value="AGMATINE DEIMINASE-RELATED"/>
    <property type="match status" value="1"/>
</dbReference>
<dbReference type="Gene3D" id="3.75.10.10">
    <property type="entry name" value="L-arginine/glycine Amidinotransferase, Chain A"/>
    <property type="match status" value="1"/>
</dbReference>
<keyword evidence="3" id="KW-1185">Reference proteome</keyword>
<name>A0A7S8IFT1_9CHLR</name>
<sequence>MSPLYDEACPVPQKPVGFERIIHCETMGRMKLSDFLRFEYVIYPLWRRDVPPWARSLAEWALGRTLPAYIDRHPPQYPAEIARYLADEGIIPGGDPNDIMTLLNNAPSPATADLSARAPAHDGSPVRIPAQWEHTERVLMSWGTIYPPLWPMHAQMAEAISQVAEVEILVTSELWARAIWAYLQQRGQANMAHITPLILPTNDIWIRDYGPIMGEAADGHKVALNPVYAVLPQYPQSLDDGMVTAWTAYHGIPVQPLALHTEGGNLWSDGQGTLIMSEQIFYSNRSYNRRTLEAYLHTVIDYDKLIITPRLTLEETGHVDLLVKLAKAATVFVSANTSATTYQALNKVKRLFERETNAQGMPYQVIELPTPPLYLNWVTYTIRRAYTNALTVNGRVLVPVYGIPEDDIALRTYEAAMPGFEIIPIESAVGINGGGAVHCMTKEVPG</sequence>